<protein>
    <submittedName>
        <fullName evidence="2">DUF58 domain-containing protein</fullName>
    </submittedName>
</protein>
<name>A0ABV9FLH8_9BACL</name>
<sequence>MAAIVWIVLLMLVLYSAQRLVFNWTGFRALSYDRSFSALRVHAGQSVWMKETIANRKRMPIPWLRVEAMLPAQLVFKHREADMSIRSGDRLQNHASLFSVPSYTEIVRKHEILCPSRGKYRVDSYTITLGDWIGFPGKSTRREAGCELVVYPAIRDIRDFPLDARKYLQSVRSMASPIMEDHPYVAGIRPYREGDSFRMVNWSATAKTGQLLVHKRESMRDNDLTLILNAELLDHEHNRRISAEQFEDALSYAASAANYVISGGGKAGFIFNGMRGEGATGAYRAPARAGAAHMDGLLEAMADFRPVTALGLSYLLEQLLEERAVGVNYMLISAFLDAKQENLIGRLKSQGNTVQVLLIGKGGER</sequence>
<accession>A0ABV9FLH8</accession>
<dbReference type="PANTHER" id="PTHR34351">
    <property type="entry name" value="SLR1927 PROTEIN-RELATED"/>
    <property type="match status" value="1"/>
</dbReference>
<dbReference type="RefSeq" id="WP_378100682.1">
    <property type="nucleotide sequence ID" value="NZ_JBHSEP010000022.1"/>
</dbReference>
<feature type="domain" description="DUF58" evidence="1">
    <location>
        <begin position="188"/>
        <end position="357"/>
    </location>
</feature>
<evidence type="ECO:0000313" key="2">
    <source>
        <dbReference type="EMBL" id="MFC4601044.1"/>
    </source>
</evidence>
<keyword evidence="3" id="KW-1185">Reference proteome</keyword>
<gene>
    <name evidence="2" type="ORF">ACFO3S_22570</name>
</gene>
<dbReference type="PANTHER" id="PTHR34351:SF2">
    <property type="entry name" value="DUF58 DOMAIN-CONTAINING PROTEIN"/>
    <property type="match status" value="1"/>
</dbReference>
<dbReference type="Proteomes" id="UP001596028">
    <property type="component" value="Unassembled WGS sequence"/>
</dbReference>
<dbReference type="InterPro" id="IPR002881">
    <property type="entry name" value="DUF58"/>
</dbReference>
<organism evidence="2 3">
    <name type="scientific">Cohnella hongkongensis</name>
    <dbReference type="NCBI Taxonomy" id="178337"/>
    <lineage>
        <taxon>Bacteria</taxon>
        <taxon>Bacillati</taxon>
        <taxon>Bacillota</taxon>
        <taxon>Bacilli</taxon>
        <taxon>Bacillales</taxon>
        <taxon>Paenibacillaceae</taxon>
        <taxon>Cohnella</taxon>
    </lineage>
</organism>
<proteinExistence type="predicted"/>
<reference evidence="3" key="1">
    <citation type="journal article" date="2019" name="Int. J. Syst. Evol. Microbiol.">
        <title>The Global Catalogue of Microorganisms (GCM) 10K type strain sequencing project: providing services to taxonomists for standard genome sequencing and annotation.</title>
        <authorList>
            <consortium name="The Broad Institute Genomics Platform"/>
            <consortium name="The Broad Institute Genome Sequencing Center for Infectious Disease"/>
            <person name="Wu L."/>
            <person name="Ma J."/>
        </authorList>
    </citation>
    <scope>NUCLEOTIDE SEQUENCE [LARGE SCALE GENOMIC DNA]</scope>
    <source>
        <strain evidence="3">CCUG 49571</strain>
    </source>
</reference>
<evidence type="ECO:0000259" key="1">
    <source>
        <dbReference type="Pfam" id="PF01882"/>
    </source>
</evidence>
<dbReference type="Pfam" id="PF01882">
    <property type="entry name" value="DUF58"/>
    <property type="match status" value="1"/>
</dbReference>
<comment type="caution">
    <text evidence="2">The sequence shown here is derived from an EMBL/GenBank/DDBJ whole genome shotgun (WGS) entry which is preliminary data.</text>
</comment>
<dbReference type="EMBL" id="JBHSEP010000022">
    <property type="protein sequence ID" value="MFC4601044.1"/>
    <property type="molecule type" value="Genomic_DNA"/>
</dbReference>
<evidence type="ECO:0000313" key="3">
    <source>
        <dbReference type="Proteomes" id="UP001596028"/>
    </source>
</evidence>